<dbReference type="InterPro" id="IPR001509">
    <property type="entry name" value="Epimerase_deHydtase"/>
</dbReference>
<keyword evidence="5" id="KW-1185">Reference proteome</keyword>
<dbReference type="RefSeq" id="WP_188095382.1">
    <property type="nucleotide sequence ID" value="NZ_JAANIH010000001.1"/>
</dbReference>
<evidence type="ECO:0000313" key="4">
    <source>
        <dbReference type="EMBL" id="MBC9981648.1"/>
    </source>
</evidence>
<evidence type="ECO:0000313" key="5">
    <source>
        <dbReference type="Proteomes" id="UP000639516"/>
    </source>
</evidence>
<dbReference type="SUPFAM" id="SSF51735">
    <property type="entry name" value="NAD(P)-binding Rossmann-fold domains"/>
    <property type="match status" value="1"/>
</dbReference>
<gene>
    <name evidence="4" type="ORF">HA482_25910</name>
</gene>
<accession>A0ABR7UCL5</accession>
<name>A0ABR7UCL5_9BRAD</name>
<comment type="caution">
    <text evidence="4">The sequence shown here is derived from an EMBL/GenBank/DDBJ whole genome shotgun (WGS) entry which is preliminary data.</text>
</comment>
<proteinExistence type="inferred from homology"/>
<evidence type="ECO:0000256" key="2">
    <source>
        <dbReference type="ARBA" id="ARBA00007637"/>
    </source>
</evidence>
<feature type="domain" description="NAD-dependent epimerase/dehydratase" evidence="3">
    <location>
        <begin position="3"/>
        <end position="196"/>
    </location>
</feature>
<dbReference type="Proteomes" id="UP000639516">
    <property type="component" value="Unassembled WGS sequence"/>
</dbReference>
<evidence type="ECO:0000256" key="1">
    <source>
        <dbReference type="ARBA" id="ARBA00005125"/>
    </source>
</evidence>
<dbReference type="CDD" id="cd08946">
    <property type="entry name" value="SDR_e"/>
    <property type="match status" value="1"/>
</dbReference>
<dbReference type="InterPro" id="IPR036291">
    <property type="entry name" value="NAD(P)-bd_dom_sf"/>
</dbReference>
<dbReference type="Gene3D" id="3.40.50.720">
    <property type="entry name" value="NAD(P)-binding Rossmann-like Domain"/>
    <property type="match status" value="1"/>
</dbReference>
<dbReference type="EMBL" id="JAATTO010000040">
    <property type="protein sequence ID" value="MBC9981648.1"/>
    <property type="molecule type" value="Genomic_DNA"/>
</dbReference>
<comment type="pathway">
    <text evidence="1">Bacterial outer membrane biogenesis; LPS O-antigen biosynthesis.</text>
</comment>
<reference evidence="4 5" key="1">
    <citation type="journal article" date="2020" name="Arch. Microbiol.">
        <title>Bradyrhizobium campsiandrae sp. nov., a nitrogen-fixing bacterial strain isolated from a native leguminous tree from the Amazon adapted to flooded conditions.</title>
        <authorList>
            <person name="Cabral Michel D."/>
            <person name="Martins da Costa E."/>
            <person name="Azarias Guimaraes A."/>
            <person name="Soares de Carvalho T."/>
            <person name="Santos de Castro Caputo P."/>
            <person name="Willems A."/>
            <person name="de Souza Moreira F.M."/>
        </authorList>
    </citation>
    <scope>NUCLEOTIDE SEQUENCE [LARGE SCALE GENOMIC DNA]</scope>
    <source>
        <strain evidence="5">INPA 384B</strain>
    </source>
</reference>
<evidence type="ECO:0000259" key="3">
    <source>
        <dbReference type="Pfam" id="PF01370"/>
    </source>
</evidence>
<protein>
    <submittedName>
        <fullName evidence="4">NAD(P)-dependent oxidoreductase</fullName>
    </submittedName>
</protein>
<dbReference type="PANTHER" id="PTHR43000">
    <property type="entry name" value="DTDP-D-GLUCOSE 4,6-DEHYDRATASE-RELATED"/>
    <property type="match status" value="1"/>
</dbReference>
<comment type="similarity">
    <text evidence="2">Belongs to the NAD(P)-dependent epimerase/dehydratase family.</text>
</comment>
<dbReference type="Pfam" id="PF01370">
    <property type="entry name" value="Epimerase"/>
    <property type="match status" value="1"/>
</dbReference>
<organism evidence="4 5">
    <name type="scientific">Bradyrhizobium campsiandrae</name>
    <dbReference type="NCBI Taxonomy" id="1729892"/>
    <lineage>
        <taxon>Bacteria</taxon>
        <taxon>Pseudomonadati</taxon>
        <taxon>Pseudomonadota</taxon>
        <taxon>Alphaproteobacteria</taxon>
        <taxon>Hyphomicrobiales</taxon>
        <taxon>Nitrobacteraceae</taxon>
        <taxon>Bradyrhizobium</taxon>
    </lineage>
</organism>
<sequence>MRVLIVGGRSALAQAIAPLLRERYDVLTAGRGGCDVELDLCAHDIQIPNDIDCVVNMAAAFGGDTLQTIDVNVLGLMRLCHASSRANAKHLVHISSIFSDLANDSPFFGAYALSKRHSEDVAQLCGREFRLPVAVLKPSQIYGVGEAFRKHQPFLYTIMDKAERGEDIAIFGSNDPVRNFIHADDMARILSAVIAMKIEGIYRCVNPDNVRYSQVAAAAISAFESESKVRFLTDKPDIPDNGFACDETLFRMVDYRPHVSTMQGMQMEAAHRRLAS</sequence>